<dbReference type="CDD" id="cd08177">
    <property type="entry name" value="MAR"/>
    <property type="match status" value="1"/>
</dbReference>
<feature type="domain" description="Fe-containing alcohol dehydrogenase-like C-terminal" evidence="9">
    <location>
        <begin position="165"/>
        <end position="346"/>
    </location>
</feature>
<comment type="caution">
    <text evidence="10">The sequence shown here is derived from an EMBL/GenBank/DDBJ whole genome shotgun (WGS) entry which is preliminary data.</text>
</comment>
<dbReference type="SUPFAM" id="SSF56796">
    <property type="entry name" value="Dehydroquinate synthase-like"/>
    <property type="match status" value="1"/>
</dbReference>
<dbReference type="AlphaFoldDB" id="A0A158G2C4"/>
<dbReference type="PANTHER" id="PTHR11496">
    <property type="entry name" value="ALCOHOL DEHYDROGENASE"/>
    <property type="match status" value="1"/>
</dbReference>
<dbReference type="InterPro" id="IPR056798">
    <property type="entry name" value="ADH_Fe_C"/>
</dbReference>
<dbReference type="GO" id="GO:0046872">
    <property type="term" value="F:metal ion binding"/>
    <property type="evidence" value="ECO:0007669"/>
    <property type="project" value="InterPro"/>
</dbReference>
<dbReference type="InterPro" id="IPR001670">
    <property type="entry name" value="ADH_Fe/GldA"/>
</dbReference>
<name>A0A158G2C4_9BURK</name>
<dbReference type="Gene3D" id="1.20.1090.10">
    <property type="entry name" value="Dehydroquinate synthase-like - alpha domain"/>
    <property type="match status" value="1"/>
</dbReference>
<protein>
    <recommendedName>
        <fullName evidence="2">maleylacetate reductase</fullName>
        <ecNumber evidence="2">1.3.1.32</ecNumber>
    </recommendedName>
</protein>
<keyword evidence="4" id="KW-0560">Oxidoreductase</keyword>
<accession>A0A158G2C4</accession>
<dbReference type="Pfam" id="PF00465">
    <property type="entry name" value="Fe-ADH"/>
    <property type="match status" value="1"/>
</dbReference>
<dbReference type="InterPro" id="IPR039697">
    <property type="entry name" value="Alcohol_dehydrogenase_Fe"/>
</dbReference>
<proteinExistence type="inferred from homology"/>
<dbReference type="GO" id="GO:0004022">
    <property type="term" value="F:alcohol dehydrogenase (NAD+) activity"/>
    <property type="evidence" value="ECO:0007669"/>
    <property type="project" value="TreeGrafter"/>
</dbReference>
<dbReference type="Gene3D" id="3.40.50.1970">
    <property type="match status" value="1"/>
</dbReference>
<keyword evidence="5" id="KW-0520">NAD</keyword>
<evidence type="ECO:0000259" key="8">
    <source>
        <dbReference type="Pfam" id="PF00465"/>
    </source>
</evidence>
<comment type="similarity">
    <text evidence="1">Belongs to the iron-containing alcohol dehydrogenase family.</text>
</comment>
<evidence type="ECO:0000259" key="9">
    <source>
        <dbReference type="Pfam" id="PF25137"/>
    </source>
</evidence>
<evidence type="ECO:0000256" key="3">
    <source>
        <dbReference type="ARBA" id="ARBA00022797"/>
    </source>
</evidence>
<keyword evidence="3" id="KW-0058">Aromatic hydrocarbons catabolism</keyword>
<dbReference type="GO" id="GO:1901168">
    <property type="term" value="P:3-chlorocatechol catabolic process"/>
    <property type="evidence" value="ECO:0007669"/>
    <property type="project" value="UniProtKB-ARBA"/>
</dbReference>
<evidence type="ECO:0000256" key="7">
    <source>
        <dbReference type="ARBA" id="ARBA00051531"/>
    </source>
</evidence>
<comment type="catalytic activity">
    <reaction evidence="6">
        <text>3-oxoadipate + NAD(+) = maleylacetate + NADH + H(+)</text>
        <dbReference type="Rhea" id="RHEA:16981"/>
        <dbReference type="ChEBI" id="CHEBI:15378"/>
        <dbReference type="ChEBI" id="CHEBI:15775"/>
        <dbReference type="ChEBI" id="CHEBI:16468"/>
        <dbReference type="ChEBI" id="CHEBI:57540"/>
        <dbReference type="ChEBI" id="CHEBI:57945"/>
        <dbReference type="EC" id="1.3.1.32"/>
    </reaction>
</comment>
<keyword evidence="11" id="KW-1185">Reference proteome</keyword>
<sequence length="352" mass="37188">MNSFIYQGMPSRVVFGAGSIEHLEREIDLLGAKRAIVLSTPQQREQAEALAERLGVRVTGVFAKAVMHVPMETAREAREYAERVGADCAVAIGGGSTTGLGKAIALTSSLPILAVPTTYAGSEMTPIYGLTEAGLKKTGRDIRVLPKTVIYDPALTVSLPASLSVTSGINAIAHAAEGLYAQDANPVISLMAEEGIRALAQGIGKVVEQPGDLDARSDCLYGAWLCGAVLGNVGMALHHKLCHTLGGTFNLPHAETHTIVLPHALAYNRDAAPQAMKRIARALGTTDAARGAFDLARDNGAPTALKDIGFKESDIDIALDIALKNPYWNPRPLERAPLRALLEAAFEGRAPT</sequence>
<evidence type="ECO:0000256" key="6">
    <source>
        <dbReference type="ARBA" id="ARBA00050679"/>
    </source>
</evidence>
<evidence type="ECO:0000256" key="2">
    <source>
        <dbReference type="ARBA" id="ARBA00012005"/>
    </source>
</evidence>
<evidence type="ECO:0000313" key="11">
    <source>
        <dbReference type="Proteomes" id="UP000054977"/>
    </source>
</evidence>
<dbReference type="FunFam" id="3.40.50.1970:FF:000015">
    <property type="entry name" value="Maleylacetate reductase 1"/>
    <property type="match status" value="1"/>
</dbReference>
<organism evidence="10 11">
    <name type="scientific">Caballeronia humi</name>
    <dbReference type="NCBI Taxonomy" id="326474"/>
    <lineage>
        <taxon>Bacteria</taxon>
        <taxon>Pseudomonadati</taxon>
        <taxon>Pseudomonadota</taxon>
        <taxon>Betaproteobacteria</taxon>
        <taxon>Burkholderiales</taxon>
        <taxon>Burkholderiaceae</taxon>
        <taxon>Caballeronia</taxon>
    </lineage>
</organism>
<evidence type="ECO:0000256" key="1">
    <source>
        <dbReference type="ARBA" id="ARBA00007358"/>
    </source>
</evidence>
<dbReference type="OrthoDB" id="3812122at2"/>
<dbReference type="InterPro" id="IPR034786">
    <property type="entry name" value="MAR"/>
</dbReference>
<dbReference type="RefSeq" id="WP_087666534.1">
    <property type="nucleotide sequence ID" value="NZ_FCNW02000004.1"/>
</dbReference>
<gene>
    <name evidence="10" type="ORF">AWB65_01508</name>
</gene>
<dbReference type="EMBL" id="FCNW02000004">
    <property type="protein sequence ID" value="SAL26027.1"/>
    <property type="molecule type" value="Genomic_DNA"/>
</dbReference>
<evidence type="ECO:0000256" key="4">
    <source>
        <dbReference type="ARBA" id="ARBA00023002"/>
    </source>
</evidence>
<dbReference type="STRING" id="326474.AWB65_01508"/>
<reference evidence="10" key="1">
    <citation type="submission" date="2016-01" db="EMBL/GenBank/DDBJ databases">
        <authorList>
            <person name="Peeters C."/>
        </authorList>
    </citation>
    <scope>NUCLEOTIDE SEQUENCE [LARGE SCALE GENOMIC DNA]</scope>
    <source>
        <strain evidence="10">LMG 22934</strain>
    </source>
</reference>
<feature type="domain" description="Alcohol dehydrogenase iron-type/glycerol dehydrogenase GldA" evidence="8">
    <location>
        <begin position="10"/>
        <end position="153"/>
    </location>
</feature>
<evidence type="ECO:0000256" key="5">
    <source>
        <dbReference type="ARBA" id="ARBA00023027"/>
    </source>
</evidence>
<dbReference type="Pfam" id="PF25137">
    <property type="entry name" value="ADH_Fe_C"/>
    <property type="match status" value="1"/>
</dbReference>
<dbReference type="PANTHER" id="PTHR11496:SF102">
    <property type="entry name" value="ALCOHOL DEHYDROGENASE 4"/>
    <property type="match status" value="1"/>
</dbReference>
<dbReference type="Proteomes" id="UP000054977">
    <property type="component" value="Unassembled WGS sequence"/>
</dbReference>
<evidence type="ECO:0000313" key="10">
    <source>
        <dbReference type="EMBL" id="SAL26027.1"/>
    </source>
</evidence>
<comment type="catalytic activity">
    <reaction evidence="7">
        <text>3-oxoadipate + NADP(+) = maleylacetate + NADPH + H(+)</text>
        <dbReference type="Rhea" id="RHEA:16985"/>
        <dbReference type="ChEBI" id="CHEBI:15378"/>
        <dbReference type="ChEBI" id="CHEBI:15775"/>
        <dbReference type="ChEBI" id="CHEBI:16468"/>
        <dbReference type="ChEBI" id="CHEBI:57783"/>
        <dbReference type="ChEBI" id="CHEBI:58349"/>
        <dbReference type="EC" id="1.3.1.32"/>
    </reaction>
</comment>
<dbReference type="GO" id="GO:0018506">
    <property type="term" value="F:maleylacetate reductase activity"/>
    <property type="evidence" value="ECO:0007669"/>
    <property type="project" value="UniProtKB-EC"/>
</dbReference>
<dbReference type="EC" id="1.3.1.32" evidence="2"/>